<dbReference type="Pfam" id="PF00072">
    <property type="entry name" value="Response_reg"/>
    <property type="match status" value="1"/>
</dbReference>
<dbReference type="InterPro" id="IPR001789">
    <property type="entry name" value="Sig_transdc_resp-reg_receiver"/>
</dbReference>
<keyword evidence="6" id="KW-1185">Reference proteome</keyword>
<evidence type="ECO:0000256" key="3">
    <source>
        <dbReference type="PROSITE-ProRule" id="PRU00169"/>
    </source>
</evidence>
<proteinExistence type="predicted"/>
<dbReference type="SMART" id="SM00448">
    <property type="entry name" value="REC"/>
    <property type="match status" value="1"/>
</dbReference>
<dbReference type="PANTHER" id="PTHR43547">
    <property type="entry name" value="TWO-COMPONENT HISTIDINE KINASE"/>
    <property type="match status" value="1"/>
</dbReference>
<protein>
    <submittedName>
        <fullName evidence="5">Response regulator</fullName>
    </submittedName>
</protein>
<dbReference type="EMBL" id="JAMPLM010000050">
    <property type="protein sequence ID" value="MEP1062031.1"/>
    <property type="molecule type" value="Genomic_DNA"/>
</dbReference>
<reference evidence="5 6" key="1">
    <citation type="submission" date="2022-04" db="EMBL/GenBank/DDBJ databases">
        <title>Positive selection, recombination, and allopatry shape intraspecific diversity of widespread and dominant cyanobacteria.</title>
        <authorList>
            <person name="Wei J."/>
            <person name="Shu W."/>
            <person name="Hu C."/>
        </authorList>
    </citation>
    <scope>NUCLEOTIDE SEQUENCE [LARGE SCALE GENOMIC DNA]</scope>
    <source>
        <strain evidence="5 6">AS-A4</strain>
    </source>
</reference>
<gene>
    <name evidence="5" type="ORF">NDI38_27020</name>
</gene>
<dbReference type="SUPFAM" id="SSF52172">
    <property type="entry name" value="CheY-like"/>
    <property type="match status" value="1"/>
</dbReference>
<evidence type="ECO:0000313" key="5">
    <source>
        <dbReference type="EMBL" id="MEP1062031.1"/>
    </source>
</evidence>
<dbReference type="Proteomes" id="UP001476950">
    <property type="component" value="Unassembled WGS sequence"/>
</dbReference>
<dbReference type="CDD" id="cd17546">
    <property type="entry name" value="REC_hyHK_CKI1_RcsC-like"/>
    <property type="match status" value="1"/>
</dbReference>
<evidence type="ECO:0000256" key="2">
    <source>
        <dbReference type="ARBA" id="ARBA00023012"/>
    </source>
</evidence>
<evidence type="ECO:0000256" key="1">
    <source>
        <dbReference type="ARBA" id="ARBA00022553"/>
    </source>
</evidence>
<organism evidence="5 6">
    <name type="scientific">Stenomitos frigidus AS-A4</name>
    <dbReference type="NCBI Taxonomy" id="2933935"/>
    <lineage>
        <taxon>Bacteria</taxon>
        <taxon>Bacillati</taxon>
        <taxon>Cyanobacteriota</taxon>
        <taxon>Cyanophyceae</taxon>
        <taxon>Leptolyngbyales</taxon>
        <taxon>Leptolyngbyaceae</taxon>
        <taxon>Stenomitos</taxon>
    </lineage>
</organism>
<evidence type="ECO:0000259" key="4">
    <source>
        <dbReference type="PROSITE" id="PS50110"/>
    </source>
</evidence>
<comment type="caution">
    <text evidence="5">The sequence shown here is derived from an EMBL/GenBank/DDBJ whole genome shotgun (WGS) entry which is preliminary data.</text>
</comment>
<accession>A0ABV0KS38</accession>
<keyword evidence="2" id="KW-0902">Two-component regulatory system</keyword>
<dbReference type="InterPro" id="IPR011006">
    <property type="entry name" value="CheY-like_superfamily"/>
</dbReference>
<dbReference type="PANTHER" id="PTHR43547:SF2">
    <property type="entry name" value="HYBRID SIGNAL TRANSDUCTION HISTIDINE KINASE C"/>
    <property type="match status" value="1"/>
</dbReference>
<dbReference type="Gene3D" id="3.40.50.2300">
    <property type="match status" value="1"/>
</dbReference>
<name>A0ABV0KS38_9CYAN</name>
<feature type="modified residue" description="4-aspartylphosphate" evidence="3">
    <location>
        <position position="46"/>
    </location>
</feature>
<feature type="domain" description="Response regulatory" evidence="4">
    <location>
        <begin position="1"/>
        <end position="113"/>
    </location>
</feature>
<keyword evidence="1 3" id="KW-0597">Phosphoprotein</keyword>
<evidence type="ECO:0000313" key="6">
    <source>
        <dbReference type="Proteomes" id="UP001476950"/>
    </source>
</evidence>
<dbReference type="PROSITE" id="PS50110">
    <property type="entry name" value="RESPONSE_REGULATORY"/>
    <property type="match status" value="1"/>
</dbReference>
<dbReference type="RefSeq" id="WP_347240228.1">
    <property type="nucleotide sequence ID" value="NZ_JAMPLM010000050.1"/>
</dbReference>
<sequence length="212" mass="23622">MDDRWENRAVLVNLLEPLGFQLTEAENGQRGLEKIRQSQPDLVITDLAMPVMNGFELLKQVRGDAALQHQKIIVSSASVAQADQQMSLDVGGDDFLAKPVEFSELFKLLAIHLNLKWIYEMTAASDSQLAPATASQPSEGTMLPSAVELKTLLDLAQKGNLKRLREHIEQLVHSNHHYAGFAAQVLQLAKQFKAEEIEALLQQYLSEEKAHV</sequence>